<feature type="transmembrane region" description="Helical" evidence="1">
    <location>
        <begin position="18"/>
        <end position="39"/>
    </location>
</feature>
<feature type="transmembrane region" description="Helical" evidence="1">
    <location>
        <begin position="239"/>
        <end position="258"/>
    </location>
</feature>
<feature type="transmembrane region" description="Helical" evidence="1">
    <location>
        <begin position="110"/>
        <end position="134"/>
    </location>
</feature>
<dbReference type="InterPro" id="IPR010295">
    <property type="entry name" value="DUF898"/>
</dbReference>
<dbReference type="Pfam" id="PF05987">
    <property type="entry name" value="DUF898"/>
    <property type="match status" value="1"/>
</dbReference>
<feature type="transmembrane region" description="Helical" evidence="1">
    <location>
        <begin position="211"/>
        <end position="232"/>
    </location>
</feature>
<dbReference type="AlphaFoldDB" id="A0A238JGW9"/>
<keyword evidence="1" id="KW-1133">Transmembrane helix</keyword>
<evidence type="ECO:0000313" key="3">
    <source>
        <dbReference type="Proteomes" id="UP000225972"/>
    </source>
</evidence>
<keyword evidence="1" id="KW-0472">Membrane</keyword>
<keyword evidence="3" id="KW-1185">Reference proteome</keyword>
<feature type="transmembrane region" description="Helical" evidence="1">
    <location>
        <begin position="69"/>
        <end position="90"/>
    </location>
</feature>
<dbReference type="RefSeq" id="WP_099248207.1">
    <property type="nucleotide sequence ID" value="NZ_FXXP01000003.1"/>
</dbReference>
<proteinExistence type="predicted"/>
<keyword evidence="1" id="KW-0812">Transmembrane</keyword>
<name>A0A238JGW9_9RHOB</name>
<gene>
    <name evidence="2" type="ORF">TRP8649_03833</name>
</gene>
<feature type="transmembrane region" description="Helical" evidence="1">
    <location>
        <begin position="331"/>
        <end position="356"/>
    </location>
</feature>
<dbReference type="OrthoDB" id="7462354at2"/>
<evidence type="ECO:0000313" key="2">
    <source>
        <dbReference type="EMBL" id="SMX29695.1"/>
    </source>
</evidence>
<feature type="transmembrane region" description="Helical" evidence="1">
    <location>
        <begin position="289"/>
        <end position="319"/>
    </location>
</feature>
<dbReference type="Proteomes" id="UP000225972">
    <property type="component" value="Unassembled WGS sequence"/>
</dbReference>
<evidence type="ECO:0008006" key="4">
    <source>
        <dbReference type="Google" id="ProtNLM"/>
    </source>
</evidence>
<feature type="transmembrane region" description="Helical" evidence="1">
    <location>
        <begin position="155"/>
        <end position="176"/>
    </location>
</feature>
<sequence length="403" mass="44328">MNTHSSAPLSYHGEKGPLFSLAFKTALLTLITLGIYRFWQKTRIRKYIWSSIDMGGDRLEYTGTGLEKLLGFFIAVLFLAVYLGAIQMGLFYFGFSMMVDPQTASYEEMIGYLIAIYASFFAVLPFLLFAVYRARRYKMARTRFRGIRFGMDNGAWGYVGRALLYWLLSILTLFILSPLAMFKLEKYMADRSYYGSGRIEQGGKWTALYKYALHMFIGIVLLAGGAGAGAALQNEALMIIGMVVGYIWFFVGITYFQIRSFAYLMENKTLNGEIGFTCEPKTGTVIKHYIVGGLIVGLIIGVIAAILGAGVSIIAGAMLSGGNVDPMMFTILPIIIGVVIYLPLLVLAQALALVFITQPIIAHIVETTAVTNADALNRITQRETERGVDADGFADALDVGGAI</sequence>
<evidence type="ECO:0000256" key="1">
    <source>
        <dbReference type="SAM" id="Phobius"/>
    </source>
</evidence>
<protein>
    <recommendedName>
        <fullName evidence="4">DUF898 domain-containing protein</fullName>
    </recommendedName>
</protein>
<reference evidence="3" key="1">
    <citation type="submission" date="2017-05" db="EMBL/GenBank/DDBJ databases">
        <authorList>
            <person name="Rodrigo-Torres L."/>
            <person name="Arahal R. D."/>
            <person name="Lucena T."/>
        </authorList>
    </citation>
    <scope>NUCLEOTIDE SEQUENCE [LARGE SCALE GENOMIC DNA]</scope>
    <source>
        <strain evidence="3">CECT 8649</strain>
    </source>
</reference>
<dbReference type="EMBL" id="FXXP01000003">
    <property type="protein sequence ID" value="SMX29695.1"/>
    <property type="molecule type" value="Genomic_DNA"/>
</dbReference>
<organism evidence="2 3">
    <name type="scientific">Pelagimonas phthalicica</name>
    <dbReference type="NCBI Taxonomy" id="1037362"/>
    <lineage>
        <taxon>Bacteria</taxon>
        <taxon>Pseudomonadati</taxon>
        <taxon>Pseudomonadota</taxon>
        <taxon>Alphaproteobacteria</taxon>
        <taxon>Rhodobacterales</taxon>
        <taxon>Roseobacteraceae</taxon>
        <taxon>Pelagimonas</taxon>
    </lineage>
</organism>
<accession>A0A238JGW9</accession>